<evidence type="ECO:0000313" key="2">
    <source>
        <dbReference type="Proteomes" id="UP000014174"/>
    </source>
</evidence>
<evidence type="ECO:0000313" key="1">
    <source>
        <dbReference type="EMBL" id="EOR93931.1"/>
    </source>
</evidence>
<protein>
    <submittedName>
        <fullName evidence="1">Uncharacterized protein</fullName>
    </submittedName>
</protein>
<proteinExistence type="predicted"/>
<dbReference type="AlphaFoldDB" id="R9GQC8"/>
<keyword evidence="2" id="KW-1185">Reference proteome</keyword>
<reference evidence="1 2" key="1">
    <citation type="journal article" date="2013" name="Genome Announc.">
        <title>Draft Genome Sequence of Arcticibacter svalbardensis Strain MN12-7T, a Member of the Family Sphingobacteriaceae Isolated from an Arctic Soil Sample.</title>
        <authorList>
            <person name="Shivaji S."/>
            <person name="Ara S."/>
            <person name="Prasad S."/>
            <person name="Manasa B.P."/>
            <person name="Begum Z."/>
            <person name="Singh A."/>
            <person name="Kumar Pinnaka A."/>
        </authorList>
    </citation>
    <scope>NUCLEOTIDE SEQUENCE [LARGE SCALE GENOMIC DNA]</scope>
    <source>
        <strain evidence="1 2">MN12-7</strain>
    </source>
</reference>
<dbReference type="RefSeq" id="WP_016196155.1">
    <property type="nucleotide sequence ID" value="NZ_AQPN01000101.1"/>
</dbReference>
<gene>
    <name evidence="1" type="ORF">ADIARSV_2924</name>
</gene>
<dbReference type="Proteomes" id="UP000014174">
    <property type="component" value="Unassembled WGS sequence"/>
</dbReference>
<organism evidence="1 2">
    <name type="scientific">Arcticibacter svalbardensis MN12-7</name>
    <dbReference type="NCBI Taxonomy" id="1150600"/>
    <lineage>
        <taxon>Bacteria</taxon>
        <taxon>Pseudomonadati</taxon>
        <taxon>Bacteroidota</taxon>
        <taxon>Sphingobacteriia</taxon>
        <taxon>Sphingobacteriales</taxon>
        <taxon>Sphingobacteriaceae</taxon>
        <taxon>Arcticibacter</taxon>
    </lineage>
</organism>
<sequence>MSGTARVYLLSSGTKKTFSTNQKGEITLPENRHQHIMIDKRIELKTPASKKKIR</sequence>
<name>R9GQC8_9SPHI</name>
<accession>R9GQC8</accession>
<comment type="caution">
    <text evidence="1">The sequence shown here is derived from an EMBL/GenBank/DDBJ whole genome shotgun (WGS) entry which is preliminary data.</text>
</comment>
<dbReference type="EMBL" id="AQPN01000101">
    <property type="protein sequence ID" value="EOR93931.1"/>
    <property type="molecule type" value="Genomic_DNA"/>
</dbReference>